<accession>A0AAF0ZHX0</accession>
<proteinExistence type="predicted"/>
<reference evidence="1" key="1">
    <citation type="submission" date="2023-11" db="EMBL/GenBank/DDBJ databases">
        <title>Genome sequence of Cyanobacterium aponinum BCRC AL20115.</title>
        <authorList>
            <person name="Chang H.-Y."/>
            <person name="Lin K.-M."/>
            <person name="Hsueh H.-T."/>
            <person name="Chu H.-A."/>
            <person name="Kuo C.-H."/>
        </authorList>
    </citation>
    <scope>NUCLEOTIDE SEQUENCE</scope>
    <source>
        <strain evidence="1">AL20115</strain>
    </source>
</reference>
<sequence length="65" mass="7589">MKISINSVKAQLFRQEESLLIRKWLTSCVQYVYDLAFMTQQAMTAQGMTDFVVRSNQVLTKLTKR</sequence>
<protein>
    <submittedName>
        <fullName evidence="1">Uncharacterized protein</fullName>
    </submittedName>
</protein>
<evidence type="ECO:0000313" key="1">
    <source>
        <dbReference type="EMBL" id="WPF88322.1"/>
    </source>
</evidence>
<gene>
    <name evidence="1" type="ORF">SAY89_16220</name>
</gene>
<dbReference type="RefSeq" id="WP_320001413.1">
    <property type="nucleotide sequence ID" value="NZ_CP138348.1"/>
</dbReference>
<organism evidence="1">
    <name type="scientific">Cyanobacterium aponinum AL20115</name>
    <dbReference type="NCBI Taxonomy" id="3090662"/>
    <lineage>
        <taxon>Bacteria</taxon>
        <taxon>Bacillati</taxon>
        <taxon>Cyanobacteriota</taxon>
        <taxon>Cyanophyceae</taxon>
        <taxon>Oscillatoriophycideae</taxon>
        <taxon>Chroococcales</taxon>
        <taxon>Geminocystaceae</taxon>
        <taxon>Cyanobacterium</taxon>
    </lineage>
</organism>
<dbReference type="EMBL" id="CP138348">
    <property type="protein sequence ID" value="WPF88322.1"/>
    <property type="molecule type" value="Genomic_DNA"/>
</dbReference>
<dbReference type="AlphaFoldDB" id="A0AAF0ZHX0"/>
<name>A0AAF0ZHX0_9CHRO</name>